<dbReference type="InterPro" id="IPR000056">
    <property type="entry name" value="Ribul_P_3_epim-like"/>
</dbReference>
<dbReference type="SUPFAM" id="SSF51366">
    <property type="entry name" value="Ribulose-phoshate binding barrel"/>
    <property type="match status" value="1"/>
</dbReference>
<comment type="cofactor">
    <cofactor evidence="3">
        <name>Co(2+)</name>
        <dbReference type="ChEBI" id="CHEBI:48828"/>
    </cofactor>
</comment>
<dbReference type="NCBIfam" id="NF004076">
    <property type="entry name" value="PRK05581.1-4"/>
    <property type="match status" value="1"/>
</dbReference>
<proteinExistence type="inferred from homology"/>
<dbReference type="Gene3D" id="3.20.20.70">
    <property type="entry name" value="Aldolase class I"/>
    <property type="match status" value="1"/>
</dbReference>
<comment type="cofactor">
    <cofactor evidence="4">
        <name>Zn(2+)</name>
        <dbReference type="ChEBI" id="CHEBI:29105"/>
    </cofactor>
</comment>
<evidence type="ECO:0000256" key="7">
    <source>
        <dbReference type="ARBA" id="ARBA00013188"/>
    </source>
</evidence>
<dbReference type="HAMAP" id="MF_02227">
    <property type="entry name" value="RPE"/>
    <property type="match status" value="1"/>
</dbReference>
<evidence type="ECO:0000256" key="8">
    <source>
        <dbReference type="ARBA" id="ARBA00022723"/>
    </source>
</evidence>
<name>A0A6C0LY24_9ZZZZ</name>
<dbReference type="EMBL" id="MN740584">
    <property type="protein sequence ID" value="QHU35213.1"/>
    <property type="molecule type" value="Genomic_DNA"/>
</dbReference>
<dbReference type="GO" id="GO:0004750">
    <property type="term" value="F:D-ribulose-phosphate 3-epimerase activity"/>
    <property type="evidence" value="ECO:0007669"/>
    <property type="project" value="UniProtKB-EC"/>
</dbReference>
<dbReference type="InterPro" id="IPR013785">
    <property type="entry name" value="Aldolase_TIM"/>
</dbReference>
<sequence length="596" mass="69447">MIFISHRGNLNGPNKEMENNPQYISNAIKKGYYVEIDVWYINGDFFLGHDFPEYKIKREFLKNKHFYCHGKNLDAIKELITMKNETNFFSHDLDKYVLTSDNKIWTYPGDVLCENSICCMPEKKYQYPDKCYGVCTDYPLKYKLLYELKYGSPINIPKIKIGASLLSCDLSNLTQECDRIINSGIDFLHFDVMDGNFVDNITFGPLILATIKKYNNYFVDVHLMVNDPIKWIKPFVDAGANNLTFHVESTNNIENVIKSVKENNISCGLAINPETSIQSIENYIELVDIILVMTVKPGFGGQKIIMETIEKIKNLRKLYPNKIIEVDGGINKNNINLLINAGANWIVSGSSLFKFNHLEKNVKNFKEIILKNPKKHFEKCFNYIYKNMRESNINNINNLGLNIDPKLTVKDNRRCLGVSTSLNSKFFNNDFRLMLKDLEKSFKNQIIYDDSDKNSGTLHFSFINIISFDKFYNNENYINKNYDNYKLIIDEIFEPFKIYWKGLIAIPTGICMIGFPDIDINEKRDMFRKNINKKNLKIYERYKSNIVHTTLLRLSKEEGKEKILNFCKKYENKYFGLSEINDIKIVKGSWKASECK</sequence>
<comment type="similarity">
    <text evidence="6">Belongs to the ribulose-phosphate 3-epimerase family.</text>
</comment>
<keyword evidence="9" id="KW-0413">Isomerase</keyword>
<comment type="cofactor">
    <cofactor evidence="2">
        <name>Mn(2+)</name>
        <dbReference type="ChEBI" id="CHEBI:29035"/>
    </cofactor>
</comment>
<dbReference type="Pfam" id="PF00834">
    <property type="entry name" value="Ribul_P_3_epim"/>
    <property type="match status" value="1"/>
</dbReference>
<dbReference type="GO" id="GO:0005737">
    <property type="term" value="C:cytoplasm"/>
    <property type="evidence" value="ECO:0007669"/>
    <property type="project" value="UniProtKB-ARBA"/>
</dbReference>
<dbReference type="InterPro" id="IPR026019">
    <property type="entry name" value="Ribul_P_3_epim"/>
</dbReference>
<dbReference type="InterPro" id="IPR011060">
    <property type="entry name" value="RibuloseP-bd_barrel"/>
</dbReference>
<evidence type="ECO:0000256" key="6">
    <source>
        <dbReference type="ARBA" id="ARBA00009541"/>
    </source>
</evidence>
<evidence type="ECO:0000256" key="5">
    <source>
        <dbReference type="ARBA" id="ARBA00001954"/>
    </source>
</evidence>
<dbReference type="PROSITE" id="PS01085">
    <property type="entry name" value="RIBUL_P_3_EPIMER_1"/>
    <property type="match status" value="1"/>
</dbReference>
<evidence type="ECO:0000256" key="1">
    <source>
        <dbReference type="ARBA" id="ARBA00001782"/>
    </source>
</evidence>
<comment type="cofactor">
    <cofactor evidence="5">
        <name>Fe(2+)</name>
        <dbReference type="ChEBI" id="CHEBI:29033"/>
    </cofactor>
</comment>
<comment type="catalytic activity">
    <reaction evidence="1">
        <text>D-ribulose 5-phosphate = D-xylulose 5-phosphate</text>
        <dbReference type="Rhea" id="RHEA:13677"/>
        <dbReference type="ChEBI" id="CHEBI:57737"/>
        <dbReference type="ChEBI" id="CHEBI:58121"/>
        <dbReference type="EC" id="5.1.3.1"/>
    </reaction>
</comment>
<reference evidence="10" key="1">
    <citation type="journal article" date="2020" name="Nature">
        <title>Giant virus diversity and host interactions through global metagenomics.</title>
        <authorList>
            <person name="Schulz F."/>
            <person name="Roux S."/>
            <person name="Paez-Espino D."/>
            <person name="Jungbluth S."/>
            <person name="Walsh D.A."/>
            <person name="Denef V.J."/>
            <person name="McMahon K.D."/>
            <person name="Konstantinidis K.T."/>
            <person name="Eloe-Fadrosh E.A."/>
            <person name="Kyrpides N.C."/>
            <person name="Woyke T."/>
        </authorList>
    </citation>
    <scope>NUCLEOTIDE SEQUENCE</scope>
    <source>
        <strain evidence="10">GVMAG-S-1017745-26</strain>
    </source>
</reference>
<dbReference type="GO" id="GO:0006098">
    <property type="term" value="P:pentose-phosphate shunt"/>
    <property type="evidence" value="ECO:0007669"/>
    <property type="project" value="InterPro"/>
</dbReference>
<accession>A0A6C0LY24</accession>
<dbReference type="FunFam" id="3.20.20.70:FF:000004">
    <property type="entry name" value="Ribulose-phosphate 3-epimerase"/>
    <property type="match status" value="1"/>
</dbReference>
<evidence type="ECO:0000256" key="3">
    <source>
        <dbReference type="ARBA" id="ARBA00001941"/>
    </source>
</evidence>
<evidence type="ECO:0000256" key="9">
    <source>
        <dbReference type="ARBA" id="ARBA00023235"/>
    </source>
</evidence>
<keyword evidence="8" id="KW-0479">Metal-binding</keyword>
<dbReference type="EC" id="5.1.3.1" evidence="7"/>
<dbReference type="CDD" id="cd00429">
    <property type="entry name" value="RPE"/>
    <property type="match status" value="1"/>
</dbReference>
<dbReference type="GO" id="GO:0005975">
    <property type="term" value="P:carbohydrate metabolic process"/>
    <property type="evidence" value="ECO:0007669"/>
    <property type="project" value="InterPro"/>
</dbReference>
<evidence type="ECO:0000256" key="4">
    <source>
        <dbReference type="ARBA" id="ARBA00001947"/>
    </source>
</evidence>
<dbReference type="GO" id="GO:0046872">
    <property type="term" value="F:metal ion binding"/>
    <property type="evidence" value="ECO:0007669"/>
    <property type="project" value="UniProtKB-KW"/>
</dbReference>
<protein>
    <recommendedName>
        <fullName evidence="7">ribulose-phosphate 3-epimerase</fullName>
        <ecNumber evidence="7">5.1.3.1</ecNumber>
    </recommendedName>
</protein>
<dbReference type="AlphaFoldDB" id="A0A6C0LY24"/>
<organism evidence="10">
    <name type="scientific">viral metagenome</name>
    <dbReference type="NCBI Taxonomy" id="1070528"/>
    <lineage>
        <taxon>unclassified sequences</taxon>
        <taxon>metagenomes</taxon>
        <taxon>organismal metagenomes</taxon>
    </lineage>
</organism>
<evidence type="ECO:0000313" key="10">
    <source>
        <dbReference type="EMBL" id="QHU35213.1"/>
    </source>
</evidence>
<dbReference type="PANTHER" id="PTHR11749">
    <property type="entry name" value="RIBULOSE-5-PHOSPHATE-3-EPIMERASE"/>
    <property type="match status" value="1"/>
</dbReference>
<evidence type="ECO:0000256" key="2">
    <source>
        <dbReference type="ARBA" id="ARBA00001936"/>
    </source>
</evidence>
<dbReference type="NCBIfam" id="TIGR01163">
    <property type="entry name" value="rpe"/>
    <property type="match status" value="1"/>
</dbReference>